<name>A0A0K2TQN6_LEPSM</name>
<organism evidence="1">
    <name type="scientific">Lepeophtheirus salmonis</name>
    <name type="common">Salmon louse</name>
    <name type="synonym">Caligus salmonis</name>
    <dbReference type="NCBI Taxonomy" id="72036"/>
    <lineage>
        <taxon>Eukaryota</taxon>
        <taxon>Metazoa</taxon>
        <taxon>Ecdysozoa</taxon>
        <taxon>Arthropoda</taxon>
        <taxon>Crustacea</taxon>
        <taxon>Multicrustacea</taxon>
        <taxon>Hexanauplia</taxon>
        <taxon>Copepoda</taxon>
        <taxon>Siphonostomatoida</taxon>
        <taxon>Caligidae</taxon>
        <taxon>Lepeophtheirus</taxon>
    </lineage>
</organism>
<dbReference type="EMBL" id="HACA01010764">
    <property type="protein sequence ID" value="CDW28125.1"/>
    <property type="molecule type" value="Transcribed_RNA"/>
</dbReference>
<reference evidence="1" key="1">
    <citation type="submission" date="2014-05" db="EMBL/GenBank/DDBJ databases">
        <authorList>
            <person name="Chronopoulou M."/>
        </authorList>
    </citation>
    <scope>NUCLEOTIDE SEQUENCE</scope>
    <source>
        <tissue evidence="1">Whole organism</tissue>
    </source>
</reference>
<evidence type="ECO:0000313" key="1">
    <source>
        <dbReference type="EMBL" id="CDW28125.1"/>
    </source>
</evidence>
<dbReference type="AlphaFoldDB" id="A0A0K2TQN6"/>
<accession>A0A0K2TQN6</accession>
<proteinExistence type="predicted"/>
<protein>
    <submittedName>
        <fullName evidence="1">Uncharacterized protein</fullName>
    </submittedName>
</protein>
<sequence length="67" mass="7351">MFKSSASSSVFSSSKLISPKDEKALVLFSLFSEQLRLLSLRGRGLFSNELNLPRSGMGSGGRRQDIE</sequence>